<dbReference type="EMBL" id="JACEIP010000007">
    <property type="protein sequence ID" value="MBA4542564.1"/>
    <property type="molecule type" value="Genomic_DNA"/>
</dbReference>
<organism evidence="3 4">
    <name type="scientific">Thermoactinomyces daqus</name>
    <dbReference type="NCBI Taxonomy" id="1329516"/>
    <lineage>
        <taxon>Bacteria</taxon>
        <taxon>Bacillati</taxon>
        <taxon>Bacillota</taxon>
        <taxon>Bacilli</taxon>
        <taxon>Bacillales</taxon>
        <taxon>Thermoactinomycetaceae</taxon>
        <taxon>Thermoactinomyces</taxon>
    </lineage>
</organism>
<evidence type="ECO:0000313" key="4">
    <source>
        <dbReference type="Proteomes" id="UP000530514"/>
    </source>
</evidence>
<dbReference type="InterPro" id="IPR003788">
    <property type="entry name" value="NDUFAF7"/>
</dbReference>
<comment type="caution">
    <text evidence="3">The sequence shown here is derived from an EMBL/GenBank/DDBJ whole genome shotgun (WGS) entry which is preliminary data.</text>
</comment>
<dbReference type="OrthoDB" id="9794208at2"/>
<dbReference type="Proteomes" id="UP000530514">
    <property type="component" value="Unassembled WGS sequence"/>
</dbReference>
<dbReference type="GO" id="GO:0035243">
    <property type="term" value="F:protein-arginine omega-N symmetric methyltransferase activity"/>
    <property type="evidence" value="ECO:0007669"/>
    <property type="project" value="TreeGrafter"/>
</dbReference>
<dbReference type="Pfam" id="PF02636">
    <property type="entry name" value="Methyltransf_28"/>
    <property type="match status" value="1"/>
</dbReference>
<keyword evidence="4" id="KW-1185">Reference proteome</keyword>
<name>A0A7W2AIB5_9BACL</name>
<proteinExistence type="predicted"/>
<keyword evidence="1 3" id="KW-0489">Methyltransferase</keyword>
<dbReference type="SUPFAM" id="SSF53335">
    <property type="entry name" value="S-adenosyl-L-methionine-dependent methyltransferases"/>
    <property type="match status" value="1"/>
</dbReference>
<dbReference type="RefSeq" id="WP_033100223.1">
    <property type="nucleotide sequence ID" value="NZ_JACEIP010000007.1"/>
</dbReference>
<evidence type="ECO:0000256" key="2">
    <source>
        <dbReference type="ARBA" id="ARBA00022679"/>
    </source>
</evidence>
<dbReference type="Gene3D" id="3.40.50.12710">
    <property type="match status" value="1"/>
</dbReference>
<evidence type="ECO:0000313" key="3">
    <source>
        <dbReference type="EMBL" id="MBA4542564.1"/>
    </source>
</evidence>
<accession>A0A7W2AIB5</accession>
<dbReference type="GO" id="GO:0032259">
    <property type="term" value="P:methylation"/>
    <property type="evidence" value="ECO:0007669"/>
    <property type="project" value="UniProtKB-KW"/>
</dbReference>
<dbReference type="InterPro" id="IPR038375">
    <property type="entry name" value="NDUFAF7_sf"/>
</dbReference>
<dbReference type="PANTHER" id="PTHR12049">
    <property type="entry name" value="PROTEIN ARGININE METHYLTRANSFERASE NDUFAF7, MITOCHONDRIAL"/>
    <property type="match status" value="1"/>
</dbReference>
<dbReference type="PANTHER" id="PTHR12049:SF7">
    <property type="entry name" value="PROTEIN ARGININE METHYLTRANSFERASE NDUFAF7, MITOCHONDRIAL"/>
    <property type="match status" value="1"/>
</dbReference>
<evidence type="ECO:0000256" key="1">
    <source>
        <dbReference type="ARBA" id="ARBA00022603"/>
    </source>
</evidence>
<sequence length="368" mass="41487">MENPLLAEILKQIEESPEGRIPFAQYMELALYHPEWGYYQRDRVKLGREGDFFTNAHVGELYGLVLGRLYAKWIRRFASVGEWAVVEMGAGDGRLAEQVGKGLCDAGIPPEQIRFHLVEISPFHRQSARERLAALPVSYCIHRRLPEIPPVKVAFIYSNELVDAFPVHRIKKDGGLLLESWVSKGEDRKLAEKWIPLGTDSADLLKLGSDLRDGEMLEVPLAARGWLQEVARWLNEGILVTIDYGASTRVLKQKKGTIRGYRKHRVIPDILETPGEIDLTCDVNFSLLEEWGESEELMMVANLTQAEFLLQSGIAGLLPAAVPTDPFSPEAKRVRAIKQLIHPQAMGESFRILIQSKGLEINRGQNLF</sequence>
<gene>
    <name evidence="3" type="ORF">H1164_06550</name>
</gene>
<protein>
    <submittedName>
        <fullName evidence="3">SAM-dependent methyltransferase</fullName>
    </submittedName>
</protein>
<dbReference type="InterPro" id="IPR029063">
    <property type="entry name" value="SAM-dependent_MTases_sf"/>
</dbReference>
<reference evidence="3 4" key="1">
    <citation type="submission" date="2020-07" db="EMBL/GenBank/DDBJ databases">
        <authorList>
            <person name="Feng H."/>
        </authorList>
    </citation>
    <scope>NUCLEOTIDE SEQUENCE [LARGE SCALE GENOMIC DNA]</scope>
    <source>
        <strain evidence="4">s-11</strain>
    </source>
</reference>
<keyword evidence="2 3" id="KW-0808">Transferase</keyword>
<dbReference type="AlphaFoldDB" id="A0A7W2AIB5"/>